<sequence>MIIRHRKGVDNVVPDALSRSVEELSTSPKSQDWYSNMMRKVQTEPERFKDFRIDDGVLKKFVATPNDLLDYRFEWKVCIPSNMREKVLVEEHDDALHLGIDKTIALVKKKYYWPRLANDVRFHIQKCMICKQRKGDEHRVDRDEEEVSDEERNDRFSPTLVSRAQPVTSGEHQKTAFAISAATATITAIPPVATPSSAKTTTRHPKTVKPQVL</sequence>
<dbReference type="Proteomes" id="UP000069940">
    <property type="component" value="Unassembled WGS sequence"/>
</dbReference>
<dbReference type="GeneID" id="134290486"/>
<reference evidence="5" key="1">
    <citation type="journal article" date="2015" name="Proc. Natl. Acad. Sci. U.S.A.">
        <title>Genome sequence of the Asian Tiger mosquito, Aedes albopictus, reveals insights into its biology, genetics, and evolution.</title>
        <authorList>
            <person name="Chen X.G."/>
            <person name="Jiang X."/>
            <person name="Gu J."/>
            <person name="Xu M."/>
            <person name="Wu Y."/>
            <person name="Deng Y."/>
            <person name="Zhang C."/>
            <person name="Bonizzoni M."/>
            <person name="Dermauw W."/>
            <person name="Vontas J."/>
            <person name="Armbruster P."/>
            <person name="Huang X."/>
            <person name="Yang Y."/>
            <person name="Zhang H."/>
            <person name="He W."/>
            <person name="Peng H."/>
            <person name="Liu Y."/>
            <person name="Wu K."/>
            <person name="Chen J."/>
            <person name="Lirakis M."/>
            <person name="Topalis P."/>
            <person name="Van Leeuwen T."/>
            <person name="Hall A.B."/>
            <person name="Jiang X."/>
            <person name="Thorpe C."/>
            <person name="Mueller R.L."/>
            <person name="Sun C."/>
            <person name="Waterhouse R.M."/>
            <person name="Yan G."/>
            <person name="Tu Z.J."/>
            <person name="Fang X."/>
            <person name="James A.A."/>
        </authorList>
    </citation>
    <scope>NUCLEOTIDE SEQUENCE [LARGE SCALE GENOMIC DNA]</scope>
    <source>
        <strain evidence="5">Foshan</strain>
    </source>
</reference>
<protein>
    <recommendedName>
        <fullName evidence="1">RNA-directed DNA polymerase</fullName>
        <ecNumber evidence="1">2.7.7.49</ecNumber>
    </recommendedName>
</protein>
<feature type="region of interest" description="Disordered" evidence="2">
    <location>
        <begin position="138"/>
        <end position="172"/>
    </location>
</feature>
<dbReference type="PANTHER" id="PTHR37984">
    <property type="entry name" value="PROTEIN CBG26694"/>
    <property type="match status" value="1"/>
</dbReference>
<dbReference type="RefSeq" id="XP_062713622.1">
    <property type="nucleotide sequence ID" value="XM_062857638.1"/>
</dbReference>
<evidence type="ECO:0000313" key="5">
    <source>
        <dbReference type="Proteomes" id="UP000069940"/>
    </source>
</evidence>
<dbReference type="EC" id="2.7.7.49" evidence="1"/>
<feature type="domain" description="Integrase zinc-binding" evidence="3">
    <location>
        <begin position="79"/>
        <end position="134"/>
    </location>
</feature>
<name>A0ABM1YSA7_AEDAL</name>
<evidence type="ECO:0000313" key="4">
    <source>
        <dbReference type="EnsemblMetazoa" id="AALFPA23_011722.P16648"/>
    </source>
</evidence>
<dbReference type="InterPro" id="IPR041588">
    <property type="entry name" value="Integrase_H2C2"/>
</dbReference>
<keyword evidence="5" id="KW-1185">Reference proteome</keyword>
<feature type="compositionally biased region" description="Polar residues" evidence="2">
    <location>
        <begin position="159"/>
        <end position="170"/>
    </location>
</feature>
<proteinExistence type="predicted"/>
<accession>A0ABM1YSA7</accession>
<dbReference type="EnsemblMetazoa" id="AALFPA23_011722.R16648">
    <property type="protein sequence ID" value="AALFPA23_011722.P16648"/>
    <property type="gene ID" value="AALFPA23_011722"/>
</dbReference>
<dbReference type="PANTHER" id="PTHR37984:SF5">
    <property type="entry name" value="PROTEIN NYNRIN-LIKE"/>
    <property type="match status" value="1"/>
</dbReference>
<feature type="region of interest" description="Disordered" evidence="2">
    <location>
        <begin position="192"/>
        <end position="213"/>
    </location>
</feature>
<dbReference type="Pfam" id="PF17921">
    <property type="entry name" value="Integrase_H2C2"/>
    <property type="match status" value="1"/>
</dbReference>
<reference evidence="4" key="2">
    <citation type="submission" date="2025-05" db="UniProtKB">
        <authorList>
            <consortium name="EnsemblMetazoa"/>
        </authorList>
    </citation>
    <scope>IDENTIFICATION</scope>
    <source>
        <strain evidence="4">Foshan</strain>
    </source>
</reference>
<evidence type="ECO:0000259" key="3">
    <source>
        <dbReference type="Pfam" id="PF17921"/>
    </source>
</evidence>
<evidence type="ECO:0000256" key="1">
    <source>
        <dbReference type="ARBA" id="ARBA00012493"/>
    </source>
</evidence>
<evidence type="ECO:0000256" key="2">
    <source>
        <dbReference type="SAM" id="MobiDB-lite"/>
    </source>
</evidence>
<organism evidence="4 5">
    <name type="scientific">Aedes albopictus</name>
    <name type="common">Asian tiger mosquito</name>
    <name type="synonym">Stegomyia albopicta</name>
    <dbReference type="NCBI Taxonomy" id="7160"/>
    <lineage>
        <taxon>Eukaryota</taxon>
        <taxon>Metazoa</taxon>
        <taxon>Ecdysozoa</taxon>
        <taxon>Arthropoda</taxon>
        <taxon>Hexapoda</taxon>
        <taxon>Insecta</taxon>
        <taxon>Pterygota</taxon>
        <taxon>Neoptera</taxon>
        <taxon>Endopterygota</taxon>
        <taxon>Diptera</taxon>
        <taxon>Nematocera</taxon>
        <taxon>Culicoidea</taxon>
        <taxon>Culicidae</taxon>
        <taxon>Culicinae</taxon>
        <taxon>Aedini</taxon>
        <taxon>Aedes</taxon>
        <taxon>Stegomyia</taxon>
    </lineage>
</organism>
<dbReference type="Gene3D" id="1.10.340.70">
    <property type="match status" value="1"/>
</dbReference>
<dbReference type="InterPro" id="IPR050951">
    <property type="entry name" value="Retrovirus_Pol_polyprotein"/>
</dbReference>